<comment type="caution">
    <text evidence="3">The sequence shown here is derived from an EMBL/GenBank/DDBJ whole genome shotgun (WGS) entry which is preliminary data.</text>
</comment>
<dbReference type="Gene3D" id="3.30.530.20">
    <property type="match status" value="1"/>
</dbReference>
<proteinExistence type="inferred from homology"/>
<sequence>MTEKNIEKKTETVTVDQFIARPPERVWAALTQPDLLGRWWAPSDIRPEVGHRFHLQMPTWGPQPAEVLEVREPELLVYTFADWTLTWRLVAEGRGTRLILEHSGFDLDDPQHRFAFDNMGPGWRDAVLPRLAQLLESD</sequence>
<dbReference type="Pfam" id="PF08327">
    <property type="entry name" value="AHSA1"/>
    <property type="match status" value="1"/>
</dbReference>
<dbReference type="InterPro" id="IPR023393">
    <property type="entry name" value="START-like_dom_sf"/>
</dbReference>
<dbReference type="OrthoDB" id="5185819at2"/>
<dbReference type="EMBL" id="JZDQ02000002">
    <property type="protein sequence ID" value="OIJ28477.1"/>
    <property type="molecule type" value="Genomic_DNA"/>
</dbReference>
<evidence type="ECO:0000256" key="1">
    <source>
        <dbReference type="ARBA" id="ARBA00006817"/>
    </source>
</evidence>
<gene>
    <name evidence="3" type="ORF">UG56_001450</name>
</gene>
<dbReference type="STRING" id="1844.UG56_001450"/>
<reference evidence="3" key="1">
    <citation type="submission" date="2016-10" db="EMBL/GenBank/DDBJ databases">
        <title>Draft Genome Sequence of Nocardioides luteus Strain BAFB, an Alkane-Degrading Bacterium Isolated from JP-7 Polluted Soil.</title>
        <authorList>
            <person name="Brown L."/>
            <person name="Ruiz O.N."/>
            <person name="Gunasekera T."/>
        </authorList>
    </citation>
    <scope>NUCLEOTIDE SEQUENCE [LARGE SCALE GENOMIC DNA]</scope>
    <source>
        <strain evidence="3">BAFB</strain>
    </source>
</reference>
<keyword evidence="4" id="KW-1185">Reference proteome</keyword>
<dbReference type="RefSeq" id="WP_045547444.1">
    <property type="nucleotide sequence ID" value="NZ_JZDQ02000002.1"/>
</dbReference>
<dbReference type="SUPFAM" id="SSF55961">
    <property type="entry name" value="Bet v1-like"/>
    <property type="match status" value="1"/>
</dbReference>
<evidence type="ECO:0000313" key="3">
    <source>
        <dbReference type="EMBL" id="OIJ28477.1"/>
    </source>
</evidence>
<feature type="domain" description="Activator of Hsp90 ATPase homologue 1/2-like C-terminal" evidence="2">
    <location>
        <begin position="22"/>
        <end position="136"/>
    </location>
</feature>
<dbReference type="CDD" id="cd07814">
    <property type="entry name" value="SRPBCC_CalC_Aha1-like"/>
    <property type="match status" value="1"/>
</dbReference>
<evidence type="ECO:0000313" key="4">
    <source>
        <dbReference type="Proteomes" id="UP000033772"/>
    </source>
</evidence>
<evidence type="ECO:0000259" key="2">
    <source>
        <dbReference type="Pfam" id="PF08327"/>
    </source>
</evidence>
<dbReference type="Proteomes" id="UP000033772">
    <property type="component" value="Unassembled WGS sequence"/>
</dbReference>
<comment type="similarity">
    <text evidence="1">Belongs to the AHA1 family.</text>
</comment>
<dbReference type="InterPro" id="IPR013538">
    <property type="entry name" value="ASHA1/2-like_C"/>
</dbReference>
<accession>A0A1J4NAG4</accession>
<organism evidence="3 4">
    <name type="scientific">Nocardioides luteus</name>
    <dbReference type="NCBI Taxonomy" id="1844"/>
    <lineage>
        <taxon>Bacteria</taxon>
        <taxon>Bacillati</taxon>
        <taxon>Actinomycetota</taxon>
        <taxon>Actinomycetes</taxon>
        <taxon>Propionibacteriales</taxon>
        <taxon>Nocardioidaceae</taxon>
        <taxon>Nocardioides</taxon>
    </lineage>
</organism>
<dbReference type="AlphaFoldDB" id="A0A1J4NAG4"/>
<name>A0A1J4NAG4_9ACTN</name>
<protein>
    <submittedName>
        <fullName evidence="3">Polyketide cyclase</fullName>
    </submittedName>
</protein>